<evidence type="ECO:0000313" key="2">
    <source>
        <dbReference type="Proteomes" id="UP000558113"/>
    </source>
</evidence>
<protein>
    <submittedName>
        <fullName evidence="1">Uncharacterized protein</fullName>
    </submittedName>
</protein>
<name>A0A7X4YQ71_9BACL</name>
<accession>A0A7X4YQ71</accession>
<gene>
    <name evidence="1" type="ORF">GT003_11220</name>
</gene>
<dbReference type="Proteomes" id="UP000558113">
    <property type="component" value="Unassembled WGS sequence"/>
</dbReference>
<dbReference type="OrthoDB" id="10014795at2"/>
<comment type="caution">
    <text evidence="1">The sequence shown here is derived from an EMBL/GenBank/DDBJ whole genome shotgun (WGS) entry which is preliminary data.</text>
</comment>
<evidence type="ECO:0000313" key="1">
    <source>
        <dbReference type="EMBL" id="NBC69564.1"/>
    </source>
</evidence>
<proteinExistence type="predicted"/>
<reference evidence="1 2" key="1">
    <citation type="submission" date="2020-01" db="EMBL/GenBank/DDBJ databases">
        <title>Paenibacillus soybeanensis sp. nov. isolated from the nodules of soybean (Glycine max(L.) Merr).</title>
        <authorList>
            <person name="Wang H."/>
        </authorList>
    </citation>
    <scope>NUCLEOTIDE SEQUENCE [LARGE SCALE GENOMIC DNA]</scope>
    <source>
        <strain evidence="1 2">DSM 23054</strain>
    </source>
</reference>
<dbReference type="AlphaFoldDB" id="A0A7X4YQ71"/>
<sequence length="104" mass="12234">MMSSGTNYEISDGMLRKRFFAIIRNEINIDDIQTIEIYNELKAGQIRINIASPDEDEYRLIFKSGEVMKIPSYYMNKRTSVGKYLAKKYKIKTKDTKKVKYLYG</sequence>
<keyword evidence="2" id="KW-1185">Reference proteome</keyword>
<dbReference type="EMBL" id="JAAAMU010000005">
    <property type="protein sequence ID" value="NBC69564.1"/>
    <property type="molecule type" value="Genomic_DNA"/>
</dbReference>
<organism evidence="1 2">
    <name type="scientific">Paenibacillus sacheonensis</name>
    <dbReference type="NCBI Taxonomy" id="742054"/>
    <lineage>
        <taxon>Bacteria</taxon>
        <taxon>Bacillati</taxon>
        <taxon>Bacillota</taxon>
        <taxon>Bacilli</taxon>
        <taxon>Bacillales</taxon>
        <taxon>Paenibacillaceae</taxon>
        <taxon>Paenibacillus</taxon>
    </lineage>
</organism>
<dbReference type="RefSeq" id="WP_161697561.1">
    <property type="nucleotide sequence ID" value="NZ_JAAAMU010000005.1"/>
</dbReference>